<dbReference type="Gene3D" id="2.40.70.10">
    <property type="entry name" value="Acid Proteases"/>
    <property type="match status" value="1"/>
</dbReference>
<reference evidence="1" key="2">
    <citation type="submission" date="2022-01" db="EMBL/GenBank/DDBJ databases">
        <authorList>
            <person name="Yamashiro T."/>
            <person name="Shiraishi A."/>
            <person name="Satake H."/>
            <person name="Nakayama K."/>
        </authorList>
    </citation>
    <scope>NUCLEOTIDE SEQUENCE</scope>
</reference>
<keyword evidence="2" id="KW-1185">Reference proteome</keyword>
<dbReference type="Proteomes" id="UP001151760">
    <property type="component" value="Unassembled WGS sequence"/>
</dbReference>
<dbReference type="EMBL" id="BQNB010016627">
    <property type="protein sequence ID" value="GJT53897.1"/>
    <property type="molecule type" value="Genomic_DNA"/>
</dbReference>
<reference evidence="1" key="1">
    <citation type="journal article" date="2022" name="Int. J. Mol. Sci.">
        <title>Draft Genome of Tanacetum Coccineum: Genomic Comparison of Closely Related Tanacetum-Family Plants.</title>
        <authorList>
            <person name="Yamashiro T."/>
            <person name="Shiraishi A."/>
            <person name="Nakayama K."/>
            <person name="Satake H."/>
        </authorList>
    </citation>
    <scope>NUCLEOTIDE SEQUENCE</scope>
</reference>
<evidence type="ECO:0000313" key="2">
    <source>
        <dbReference type="Proteomes" id="UP001151760"/>
    </source>
</evidence>
<dbReference type="PANTHER" id="PTHR33067">
    <property type="entry name" value="RNA-DIRECTED DNA POLYMERASE-RELATED"/>
    <property type="match status" value="1"/>
</dbReference>
<comment type="caution">
    <text evidence="1">The sequence shown here is derived from an EMBL/GenBank/DDBJ whole genome shotgun (WGS) entry which is preliminary data.</text>
</comment>
<accession>A0ABQ5ESJ2</accession>
<dbReference type="PANTHER" id="PTHR33067:SF9">
    <property type="entry name" value="RNA-DIRECTED DNA POLYMERASE"/>
    <property type="match status" value="1"/>
</dbReference>
<sequence>NYGVVGRYGISVPALHKRPRRNDDQCVKFRSSGSFSKELCLDESSPPKFDLFSDLEEHSEEEEIEAMAKTMEEYIGSDHEDANGNLEKALEIVDLFHIPNITQDQIMLRAFPITSRTRSTETSDGLAAIQAQVNNLGREIKKVNEKLYAAQLNKLIFKPRQATIPFPSNLYDDCYEKENGSYGLKDLDAYSIKATLRNDALPQKEKDPGSFTLPCYINNVCFEKSLADLGASVSVMPLSTYLNLGLGELAHTKLTVKLADRIVKYPKGIAKNVLVGIDLLSTPPDPPIVDVFKRKITLRVGDEKIIFKSVKPASNVVKRVYMLSLRERMDLDLEARLMGETLIINRSFDPLYADYIELNDIMDNYLDEVNGDVVVGEPFCKASCVEARRFDRIITIRYGNDSVTYQMVRSNPRFKHLTNEKCNKIPSLLKVSEQDKMNGISHSYQKLKGFYKGVFNLGPEFIRDAKVEEWLTREHISVHEME</sequence>
<dbReference type="InterPro" id="IPR021109">
    <property type="entry name" value="Peptidase_aspartic_dom_sf"/>
</dbReference>
<gene>
    <name evidence="1" type="ORF">Tco_0988951</name>
</gene>
<proteinExistence type="predicted"/>
<feature type="non-terminal residue" evidence="1">
    <location>
        <position position="1"/>
    </location>
</feature>
<organism evidence="1 2">
    <name type="scientific">Tanacetum coccineum</name>
    <dbReference type="NCBI Taxonomy" id="301880"/>
    <lineage>
        <taxon>Eukaryota</taxon>
        <taxon>Viridiplantae</taxon>
        <taxon>Streptophyta</taxon>
        <taxon>Embryophyta</taxon>
        <taxon>Tracheophyta</taxon>
        <taxon>Spermatophyta</taxon>
        <taxon>Magnoliopsida</taxon>
        <taxon>eudicotyledons</taxon>
        <taxon>Gunneridae</taxon>
        <taxon>Pentapetalae</taxon>
        <taxon>asterids</taxon>
        <taxon>campanulids</taxon>
        <taxon>Asterales</taxon>
        <taxon>Asteraceae</taxon>
        <taxon>Asteroideae</taxon>
        <taxon>Anthemideae</taxon>
        <taxon>Anthemidinae</taxon>
        <taxon>Tanacetum</taxon>
    </lineage>
</organism>
<evidence type="ECO:0000313" key="1">
    <source>
        <dbReference type="EMBL" id="GJT53897.1"/>
    </source>
</evidence>
<protein>
    <submittedName>
        <fullName evidence="1">Gag-pol polyprotein</fullName>
    </submittedName>
</protein>
<name>A0ABQ5ESJ2_9ASTR</name>